<comment type="caution">
    <text evidence="2">The sequence shown here is derived from an EMBL/GenBank/DDBJ whole genome shotgun (WGS) entry which is preliminary data.</text>
</comment>
<evidence type="ECO:0000313" key="2">
    <source>
        <dbReference type="EMBL" id="KAF6489888.1"/>
    </source>
</evidence>
<gene>
    <name evidence="2" type="ORF">HJG59_010290</name>
</gene>
<proteinExistence type="predicted"/>
<dbReference type="EMBL" id="JACASF010000003">
    <property type="protein sequence ID" value="KAF6489888.1"/>
    <property type="molecule type" value="Genomic_DNA"/>
</dbReference>
<protein>
    <submittedName>
        <fullName evidence="2">Uncharacterized protein</fullName>
    </submittedName>
</protein>
<accession>A0A7J8IZT0</accession>
<reference evidence="2 3" key="1">
    <citation type="journal article" date="2020" name="Nature">
        <title>Six reference-quality genomes reveal evolution of bat adaptations.</title>
        <authorList>
            <person name="Jebb D."/>
            <person name="Huang Z."/>
            <person name="Pippel M."/>
            <person name="Hughes G.M."/>
            <person name="Lavrichenko K."/>
            <person name="Devanna P."/>
            <person name="Winkler S."/>
            <person name="Jermiin L.S."/>
            <person name="Skirmuntt E.C."/>
            <person name="Katzourakis A."/>
            <person name="Burkitt-Gray L."/>
            <person name="Ray D.A."/>
            <person name="Sullivan K.A.M."/>
            <person name="Roscito J.G."/>
            <person name="Kirilenko B.M."/>
            <person name="Davalos L.M."/>
            <person name="Corthals A.P."/>
            <person name="Power M.L."/>
            <person name="Jones G."/>
            <person name="Ransome R.D."/>
            <person name="Dechmann D.K.N."/>
            <person name="Locatelli A.G."/>
            <person name="Puechmaille S.J."/>
            <person name="Fedrigo O."/>
            <person name="Jarvis E.D."/>
            <person name="Hiller M."/>
            <person name="Vernes S.C."/>
            <person name="Myers E.W."/>
            <person name="Teeling E.C."/>
        </authorList>
    </citation>
    <scope>NUCLEOTIDE SEQUENCE [LARGE SCALE GENOMIC DNA]</scope>
    <source>
        <strain evidence="2">MMolMol1</strain>
        <tissue evidence="2">Muscle</tissue>
    </source>
</reference>
<dbReference type="Proteomes" id="UP000550707">
    <property type="component" value="Unassembled WGS sequence"/>
</dbReference>
<dbReference type="AlphaFoldDB" id="A0A7J8IZT0"/>
<organism evidence="2 3">
    <name type="scientific">Molossus molossus</name>
    <name type="common">Pallas' mastiff bat</name>
    <name type="synonym">Vespertilio molossus</name>
    <dbReference type="NCBI Taxonomy" id="27622"/>
    <lineage>
        <taxon>Eukaryota</taxon>
        <taxon>Metazoa</taxon>
        <taxon>Chordata</taxon>
        <taxon>Craniata</taxon>
        <taxon>Vertebrata</taxon>
        <taxon>Euteleostomi</taxon>
        <taxon>Mammalia</taxon>
        <taxon>Eutheria</taxon>
        <taxon>Laurasiatheria</taxon>
        <taxon>Chiroptera</taxon>
        <taxon>Yangochiroptera</taxon>
        <taxon>Molossidae</taxon>
        <taxon>Molossus</taxon>
    </lineage>
</organism>
<name>A0A7J8IZT0_MOLMO</name>
<evidence type="ECO:0000256" key="1">
    <source>
        <dbReference type="SAM" id="MobiDB-lite"/>
    </source>
</evidence>
<feature type="region of interest" description="Disordered" evidence="1">
    <location>
        <begin position="120"/>
        <end position="143"/>
    </location>
</feature>
<evidence type="ECO:0000313" key="3">
    <source>
        <dbReference type="Proteomes" id="UP000550707"/>
    </source>
</evidence>
<sequence>MWPGTRGAPFVTVIRTLRRRVPPQRNSLVCTEPWVSTEDGAALDDPGACRVSEGQADIDLLTSAPPAGGCWPSLHGWLQPQDPGLEPRPEICPLSQNHGKRCTESVWLSGGASVLTQHAHLSADRPSPPSLRQFPGESSTPRTSTMILKSKRVLLVV</sequence>
<keyword evidence="3" id="KW-1185">Reference proteome</keyword>
<dbReference type="InParanoid" id="A0A7J8IZT0"/>